<evidence type="ECO:0000313" key="2">
    <source>
        <dbReference type="EMBL" id="MFB9642847.1"/>
    </source>
</evidence>
<dbReference type="SUPFAM" id="SSF53448">
    <property type="entry name" value="Nucleotide-diphospho-sugar transferases"/>
    <property type="match status" value="1"/>
</dbReference>
<keyword evidence="3" id="KW-1185">Reference proteome</keyword>
<proteinExistence type="predicted"/>
<organism evidence="2 3">
    <name type="scientific">Agromyces lapidis</name>
    <dbReference type="NCBI Taxonomy" id="279574"/>
    <lineage>
        <taxon>Bacteria</taxon>
        <taxon>Bacillati</taxon>
        <taxon>Actinomycetota</taxon>
        <taxon>Actinomycetes</taxon>
        <taxon>Micrococcales</taxon>
        <taxon>Microbacteriaceae</taxon>
        <taxon>Agromyces</taxon>
    </lineage>
</organism>
<sequence>MTVVGRIGRIIRASGSRLARCIRPTEPLVSVVVPVYNVEAYLASTIDSVLDQRLVDFELILVDDGSTDRSRRIALRKALGDPRVRRISQRNAGPGPARELGIRIARGKYLAFLDSDDLLPPDALGALVDSAEKTGSEIAVGAFRRFDGARVWVPEWVGELHGGPTLRTTLDATPKLLRNNYPCGKLFRRDFWSAQRLGFLDGVIYEDQPLIALMFARASSIDVLDTITYDYRARQDRSSISQRPEELRDLRDRVAAWRRSLDSLRREGVGEAVLAAWYWTLYATHFHWYLDNDAIDDDEYWSILRAALLTVEEHEPDDARAEVAAERRAALSLLASGRQEELLQFRASGAYRCPSDYFVGADASGVEYGFVVDVPLTERTTAPPAARVQHLVERGEFDNEASATELRLSGFARIRGVPDTVGVSVRIELIGRRTGAAATVFEQPAEGGRFDFTVGLGPLADDTYEFSATVEVNHLRSQVSLGHPAEWLAADGMVAHGADRQYRLERDPNPHVPLRLTVVGLMPPERRVRRPPGTEPRDPQR</sequence>
<dbReference type="Proteomes" id="UP001589667">
    <property type="component" value="Unassembled WGS sequence"/>
</dbReference>
<dbReference type="PANTHER" id="PTHR22916">
    <property type="entry name" value="GLYCOSYLTRANSFERASE"/>
    <property type="match status" value="1"/>
</dbReference>
<evidence type="ECO:0000259" key="1">
    <source>
        <dbReference type="Pfam" id="PF00535"/>
    </source>
</evidence>
<reference evidence="2 3" key="1">
    <citation type="submission" date="2024-09" db="EMBL/GenBank/DDBJ databases">
        <authorList>
            <person name="Sun Q."/>
            <person name="Mori K."/>
        </authorList>
    </citation>
    <scope>NUCLEOTIDE SEQUENCE [LARGE SCALE GENOMIC DNA]</scope>
    <source>
        <strain evidence="2 3">JCM 14321</strain>
    </source>
</reference>
<dbReference type="RefSeq" id="WP_157422460.1">
    <property type="nucleotide sequence ID" value="NZ_JBHMBL010000002.1"/>
</dbReference>
<evidence type="ECO:0000313" key="3">
    <source>
        <dbReference type="Proteomes" id="UP001589667"/>
    </source>
</evidence>
<protein>
    <submittedName>
        <fullName evidence="2">Glycosyltransferase family 2 protein</fullName>
    </submittedName>
</protein>
<name>A0ABV5ST72_9MICO</name>
<dbReference type="Gene3D" id="3.90.550.10">
    <property type="entry name" value="Spore Coat Polysaccharide Biosynthesis Protein SpsA, Chain A"/>
    <property type="match status" value="1"/>
</dbReference>
<dbReference type="InterPro" id="IPR001173">
    <property type="entry name" value="Glyco_trans_2-like"/>
</dbReference>
<gene>
    <name evidence="2" type="ORF">ACFFQV_11165</name>
</gene>
<dbReference type="Pfam" id="PF00535">
    <property type="entry name" value="Glycos_transf_2"/>
    <property type="match status" value="1"/>
</dbReference>
<dbReference type="CDD" id="cd00761">
    <property type="entry name" value="Glyco_tranf_GTA_type"/>
    <property type="match status" value="1"/>
</dbReference>
<dbReference type="EMBL" id="JBHMBL010000002">
    <property type="protein sequence ID" value="MFB9642847.1"/>
    <property type="molecule type" value="Genomic_DNA"/>
</dbReference>
<accession>A0ABV5ST72</accession>
<comment type="caution">
    <text evidence="2">The sequence shown here is derived from an EMBL/GenBank/DDBJ whole genome shotgun (WGS) entry which is preliminary data.</text>
</comment>
<dbReference type="PANTHER" id="PTHR22916:SF3">
    <property type="entry name" value="UDP-GLCNAC:BETAGAL BETA-1,3-N-ACETYLGLUCOSAMINYLTRANSFERASE-LIKE PROTEIN 1"/>
    <property type="match status" value="1"/>
</dbReference>
<feature type="domain" description="Glycosyltransferase 2-like" evidence="1">
    <location>
        <begin position="30"/>
        <end position="190"/>
    </location>
</feature>
<dbReference type="InterPro" id="IPR029044">
    <property type="entry name" value="Nucleotide-diphossugar_trans"/>
</dbReference>